<feature type="compositionally biased region" description="Low complexity" evidence="1">
    <location>
        <begin position="415"/>
        <end position="426"/>
    </location>
</feature>
<dbReference type="OMA" id="SYIGREY"/>
<dbReference type="InParanoid" id="H3GJE6"/>
<dbReference type="GeneID" id="94218165"/>
<dbReference type="VEuPathDB" id="FungiDB:KRP23_11836"/>
<evidence type="ECO:0000313" key="3">
    <source>
        <dbReference type="Proteomes" id="UP000005238"/>
    </source>
</evidence>
<reference evidence="2" key="2">
    <citation type="submission" date="2015-06" db="UniProtKB">
        <authorList>
            <consortium name="EnsemblProtists"/>
        </authorList>
    </citation>
    <scope>IDENTIFICATION</scope>
    <source>
        <strain evidence="2">Pr102</strain>
    </source>
</reference>
<dbReference type="EnsemblProtists" id="Phyra76288">
    <property type="protein sequence ID" value="Phyra76288"/>
    <property type="gene ID" value="Phyra76288"/>
</dbReference>
<keyword evidence="3" id="KW-1185">Reference proteome</keyword>
<dbReference type="RefSeq" id="XP_067740007.1">
    <property type="nucleotide sequence ID" value="XM_067882415.1"/>
</dbReference>
<dbReference type="VEuPathDB" id="FungiDB:KRP22_14083"/>
<dbReference type="EMBL" id="DS566014">
    <property type="status" value="NOT_ANNOTATED_CDS"/>
    <property type="molecule type" value="Genomic_DNA"/>
</dbReference>
<feature type="compositionally biased region" description="Basic and acidic residues" evidence="1">
    <location>
        <begin position="83"/>
        <end position="96"/>
    </location>
</feature>
<feature type="region of interest" description="Disordered" evidence="1">
    <location>
        <begin position="375"/>
        <end position="437"/>
    </location>
</feature>
<accession>H3GJE6</accession>
<feature type="compositionally biased region" description="Polar residues" evidence="1">
    <location>
        <begin position="67"/>
        <end position="76"/>
    </location>
</feature>
<proteinExistence type="predicted"/>
<feature type="compositionally biased region" description="Basic and acidic residues" evidence="1">
    <location>
        <begin position="7"/>
        <end position="21"/>
    </location>
</feature>
<feature type="region of interest" description="Disordered" evidence="1">
    <location>
        <begin position="40"/>
        <end position="115"/>
    </location>
</feature>
<dbReference type="AlphaFoldDB" id="H3GJE6"/>
<dbReference type="Proteomes" id="UP000005238">
    <property type="component" value="Unassembled WGS sequence"/>
</dbReference>
<feature type="compositionally biased region" description="Polar residues" evidence="1">
    <location>
        <begin position="97"/>
        <end position="115"/>
    </location>
</feature>
<protein>
    <submittedName>
        <fullName evidence="2">Uncharacterized protein</fullName>
    </submittedName>
</protein>
<sequence length="466" mass="51500">MSLDALSPRHRESPLTRRSRDIPPPTSNCLEVQWRFLQHKNPKPPQFGSPQRKPLLVNPITPRAVRSNASSMSLPGSPSRLFHMFERQDVEAEEVHTGQTAPQQTSDLPESPRASRTLNDLMGETQRQAMLDRILADMEDLAVEPTYARLGQPEGEKGAKASSPRYAQRARSHKPSILQIALRSDPNAPKNRSPARQRKFSALWSLSQAGYSDDMDDDDDDDGVDDSDGQSDWDGHGKDRKRRQRRKLQHLNQEDEGPRIFWQKTTGAVSAADVPQRLLALSPSPPHRLRSSGIIVLGRRSHTSRQPPSPSAKPEGRQHSNHSTDLPTCNARPPSPNSRLPAAPDSPAKAHYGAWYVPQSEWWALRQMKQQNVADKLPASATATSKAIEPHCHGGDSSPARRHHKPTLPTAQSRASKPATSRSPSASPAPPSAPELQAAAIPQSYIGREYRAYIVSTGSAMPQYLQ</sequence>
<dbReference type="OrthoDB" id="166253at2759"/>
<reference evidence="3" key="1">
    <citation type="journal article" date="2006" name="Science">
        <title>Phytophthora genome sequences uncover evolutionary origins and mechanisms of pathogenesis.</title>
        <authorList>
            <person name="Tyler B.M."/>
            <person name="Tripathy S."/>
            <person name="Zhang X."/>
            <person name="Dehal P."/>
            <person name="Jiang R.H."/>
            <person name="Aerts A."/>
            <person name="Arredondo F.D."/>
            <person name="Baxter L."/>
            <person name="Bensasson D."/>
            <person name="Beynon J.L."/>
            <person name="Chapman J."/>
            <person name="Damasceno C.M."/>
            <person name="Dorrance A.E."/>
            <person name="Dou D."/>
            <person name="Dickerman A.W."/>
            <person name="Dubchak I.L."/>
            <person name="Garbelotto M."/>
            <person name="Gijzen M."/>
            <person name="Gordon S.G."/>
            <person name="Govers F."/>
            <person name="Grunwald N.J."/>
            <person name="Huang W."/>
            <person name="Ivors K.L."/>
            <person name="Jones R.W."/>
            <person name="Kamoun S."/>
            <person name="Krampis K."/>
            <person name="Lamour K.H."/>
            <person name="Lee M.K."/>
            <person name="McDonald W.H."/>
            <person name="Medina M."/>
            <person name="Meijer H.J."/>
            <person name="Nordberg E.K."/>
            <person name="Maclean D.J."/>
            <person name="Ospina-Giraldo M.D."/>
            <person name="Morris P.F."/>
            <person name="Phuntumart V."/>
            <person name="Putnam N.H."/>
            <person name="Rash S."/>
            <person name="Rose J.K."/>
            <person name="Sakihama Y."/>
            <person name="Salamov A.A."/>
            <person name="Savidor A."/>
            <person name="Scheuring C.F."/>
            <person name="Smith B.M."/>
            <person name="Sobral B.W."/>
            <person name="Terry A."/>
            <person name="Torto-Alalibo T.A."/>
            <person name="Win J."/>
            <person name="Xu Z."/>
            <person name="Zhang H."/>
            <person name="Grigoriev I.V."/>
            <person name="Rokhsar D.S."/>
            <person name="Boore J.L."/>
        </authorList>
    </citation>
    <scope>NUCLEOTIDE SEQUENCE [LARGE SCALE GENOMIC DNA]</scope>
    <source>
        <strain evidence="3">Pr102</strain>
    </source>
</reference>
<organism evidence="2 3">
    <name type="scientific">Phytophthora ramorum</name>
    <name type="common">Sudden oak death agent</name>
    <dbReference type="NCBI Taxonomy" id="164328"/>
    <lineage>
        <taxon>Eukaryota</taxon>
        <taxon>Sar</taxon>
        <taxon>Stramenopiles</taxon>
        <taxon>Oomycota</taxon>
        <taxon>Peronosporomycetes</taxon>
        <taxon>Peronosporales</taxon>
        <taxon>Peronosporaceae</taxon>
        <taxon>Phytophthora</taxon>
    </lineage>
</organism>
<evidence type="ECO:0000313" key="2">
    <source>
        <dbReference type="EnsemblProtists" id="Phyra76288"/>
    </source>
</evidence>
<feature type="region of interest" description="Disordered" evidence="1">
    <location>
        <begin position="146"/>
        <end position="347"/>
    </location>
</feature>
<feature type="compositionally biased region" description="Acidic residues" evidence="1">
    <location>
        <begin position="213"/>
        <end position="231"/>
    </location>
</feature>
<feature type="compositionally biased region" description="Basic residues" evidence="1">
    <location>
        <begin position="238"/>
        <end position="249"/>
    </location>
</feature>
<name>H3GJE6_PHYRM</name>
<dbReference type="eggNOG" id="ENOG502SRCG">
    <property type="taxonomic scope" value="Eukaryota"/>
</dbReference>
<dbReference type="HOGENOM" id="CLU_587248_0_0_1"/>
<evidence type="ECO:0000256" key="1">
    <source>
        <dbReference type="SAM" id="MobiDB-lite"/>
    </source>
</evidence>
<feature type="region of interest" description="Disordered" evidence="1">
    <location>
        <begin position="1"/>
        <end position="27"/>
    </location>
</feature>